<proteinExistence type="predicted"/>
<dbReference type="AlphaFoldDB" id="A0A336MNE1"/>
<protein>
    <submittedName>
        <fullName evidence="3">CSON004154 protein</fullName>
    </submittedName>
</protein>
<organism evidence="3">
    <name type="scientific">Culicoides sonorensis</name>
    <name type="common">Biting midge</name>
    <dbReference type="NCBI Taxonomy" id="179676"/>
    <lineage>
        <taxon>Eukaryota</taxon>
        <taxon>Metazoa</taxon>
        <taxon>Ecdysozoa</taxon>
        <taxon>Arthropoda</taxon>
        <taxon>Hexapoda</taxon>
        <taxon>Insecta</taxon>
        <taxon>Pterygota</taxon>
        <taxon>Neoptera</taxon>
        <taxon>Endopterygota</taxon>
        <taxon>Diptera</taxon>
        <taxon>Nematocera</taxon>
        <taxon>Chironomoidea</taxon>
        <taxon>Ceratopogonidae</taxon>
        <taxon>Ceratopogoninae</taxon>
        <taxon>Culicoides</taxon>
        <taxon>Monoculicoides</taxon>
    </lineage>
</organism>
<feature type="region of interest" description="Disordered" evidence="1">
    <location>
        <begin position="1"/>
        <end position="31"/>
    </location>
</feature>
<name>A0A336MNE1_CULSO</name>
<accession>A0A336MNE1</accession>
<feature type="transmembrane region" description="Helical" evidence="2">
    <location>
        <begin position="46"/>
        <end position="69"/>
    </location>
</feature>
<keyword evidence="2" id="KW-0812">Transmembrane</keyword>
<dbReference type="VEuPathDB" id="VectorBase:CSON004154"/>
<evidence type="ECO:0000256" key="1">
    <source>
        <dbReference type="SAM" id="MobiDB-lite"/>
    </source>
</evidence>
<keyword evidence="2" id="KW-1133">Transmembrane helix</keyword>
<evidence type="ECO:0000313" key="3">
    <source>
        <dbReference type="EMBL" id="SSX31826.1"/>
    </source>
</evidence>
<dbReference type="EMBL" id="UFQT01001800">
    <property type="protein sequence ID" value="SSX31826.1"/>
    <property type="molecule type" value="Genomic_DNA"/>
</dbReference>
<gene>
    <name evidence="3" type="primary">CSON004154</name>
</gene>
<keyword evidence="2" id="KW-0472">Membrane</keyword>
<evidence type="ECO:0000256" key="2">
    <source>
        <dbReference type="SAM" id="Phobius"/>
    </source>
</evidence>
<sequence>MKAMLIPTPTSMPISKGRAKQQMNVPRPGTKSVSRKFKLKFDSIKLLFVLHIGATTRISIIKITAAIMMPANVAFGMYEK</sequence>
<reference evidence="3" key="1">
    <citation type="submission" date="2018-07" db="EMBL/GenBank/DDBJ databases">
        <authorList>
            <person name="Quirk P.G."/>
            <person name="Krulwich T.A."/>
        </authorList>
    </citation>
    <scope>NUCLEOTIDE SEQUENCE</scope>
</reference>